<organism evidence="6 7">
    <name type="scientific">Mesotoga infera</name>
    <dbReference type="NCBI Taxonomy" id="1236046"/>
    <lineage>
        <taxon>Bacteria</taxon>
        <taxon>Thermotogati</taxon>
        <taxon>Thermotogota</taxon>
        <taxon>Thermotogae</taxon>
        <taxon>Kosmotogales</taxon>
        <taxon>Kosmotogaceae</taxon>
        <taxon>Mesotoga</taxon>
    </lineage>
</organism>
<accession>A0A7Z7LI38</accession>
<dbReference type="PANTHER" id="PTHR42859:SF15">
    <property type="entry name" value="IRON-SULFUR CLUSTER BINDING PROTEIN"/>
    <property type="match status" value="1"/>
</dbReference>
<dbReference type="GO" id="GO:0051539">
    <property type="term" value="F:4 iron, 4 sulfur cluster binding"/>
    <property type="evidence" value="ECO:0007669"/>
    <property type="project" value="UniProtKB-KW"/>
</dbReference>
<evidence type="ECO:0000313" key="6">
    <source>
        <dbReference type="EMBL" id="SSC13955.1"/>
    </source>
</evidence>
<keyword evidence="7" id="KW-1185">Reference proteome</keyword>
<dbReference type="KEGG" id="minf:MESINF_2515"/>
<evidence type="ECO:0000256" key="2">
    <source>
        <dbReference type="ARBA" id="ARBA00022723"/>
    </source>
</evidence>
<keyword evidence="3" id="KW-0408">Iron</keyword>
<gene>
    <name evidence="6" type="ORF">MESINF_2515</name>
</gene>
<feature type="domain" description="4Fe-4S ferredoxin-type" evidence="5">
    <location>
        <begin position="114"/>
        <end position="134"/>
    </location>
</feature>
<dbReference type="InterPro" id="IPR050294">
    <property type="entry name" value="RnfB_subfamily"/>
</dbReference>
<feature type="domain" description="4Fe-4S ferredoxin-type" evidence="5">
    <location>
        <begin position="4"/>
        <end position="36"/>
    </location>
</feature>
<dbReference type="Proteomes" id="UP000250796">
    <property type="component" value="Chromosome MESINF"/>
</dbReference>
<proteinExistence type="predicted"/>
<dbReference type="Gene3D" id="3.30.70.20">
    <property type="match status" value="2"/>
</dbReference>
<evidence type="ECO:0000256" key="3">
    <source>
        <dbReference type="ARBA" id="ARBA00023004"/>
    </source>
</evidence>
<evidence type="ECO:0000256" key="4">
    <source>
        <dbReference type="ARBA" id="ARBA00023014"/>
    </source>
</evidence>
<sequence>MPKLMRVINREQCIGCYSCMSACSRTWENALTVEKSAMRVKNYPGVEGAFSIRVCYGCIEPDCAAACPTGALTPRDGGGVKFEKSRCINCGACIKACVPRALQWDLEELRPIVCNHCGICAAFCPNNVLALVEVER</sequence>
<dbReference type="CDD" id="cd16370">
    <property type="entry name" value="DMSOR_beta_like"/>
    <property type="match status" value="1"/>
</dbReference>
<evidence type="ECO:0000256" key="1">
    <source>
        <dbReference type="ARBA" id="ARBA00022485"/>
    </source>
</evidence>
<protein>
    <submittedName>
        <fullName evidence="6">4Fe-4S ferredoxin iron-sulfur binding domain protein</fullName>
    </submittedName>
</protein>
<dbReference type="SUPFAM" id="SSF54862">
    <property type="entry name" value="4Fe-4S ferredoxins"/>
    <property type="match status" value="1"/>
</dbReference>
<dbReference type="RefSeq" id="WP_169700151.1">
    <property type="nucleotide sequence ID" value="NZ_LS974202.1"/>
</dbReference>
<evidence type="ECO:0000259" key="5">
    <source>
        <dbReference type="PROSITE" id="PS51379"/>
    </source>
</evidence>
<feature type="domain" description="4Fe-4S ferredoxin-type" evidence="5">
    <location>
        <begin position="78"/>
        <end position="107"/>
    </location>
</feature>
<name>A0A7Z7LI38_9BACT</name>
<dbReference type="PANTHER" id="PTHR42859">
    <property type="entry name" value="OXIDOREDUCTASE"/>
    <property type="match status" value="1"/>
</dbReference>
<feature type="domain" description="4Fe-4S ferredoxin-type" evidence="5">
    <location>
        <begin position="42"/>
        <end position="77"/>
    </location>
</feature>
<dbReference type="GO" id="GO:0046872">
    <property type="term" value="F:metal ion binding"/>
    <property type="evidence" value="ECO:0007669"/>
    <property type="project" value="UniProtKB-KW"/>
</dbReference>
<dbReference type="Pfam" id="PF12800">
    <property type="entry name" value="Fer4_4"/>
    <property type="match status" value="2"/>
</dbReference>
<dbReference type="EMBL" id="LS974202">
    <property type="protein sequence ID" value="SSC13955.1"/>
    <property type="molecule type" value="Genomic_DNA"/>
</dbReference>
<dbReference type="PROSITE" id="PS00198">
    <property type="entry name" value="4FE4S_FER_1"/>
    <property type="match status" value="1"/>
</dbReference>
<keyword evidence="1" id="KW-0004">4Fe-4S</keyword>
<keyword evidence="4" id="KW-0411">Iron-sulfur</keyword>
<dbReference type="AlphaFoldDB" id="A0A7Z7LI38"/>
<keyword evidence="2" id="KW-0479">Metal-binding</keyword>
<evidence type="ECO:0000313" key="7">
    <source>
        <dbReference type="Proteomes" id="UP000250796"/>
    </source>
</evidence>
<dbReference type="InterPro" id="IPR017900">
    <property type="entry name" value="4Fe4S_Fe_S_CS"/>
</dbReference>
<dbReference type="Pfam" id="PF12838">
    <property type="entry name" value="Fer4_7"/>
    <property type="match status" value="1"/>
</dbReference>
<reference evidence="6 7" key="1">
    <citation type="submission" date="2017-01" db="EMBL/GenBank/DDBJ databases">
        <authorList>
            <person name="Erauso G."/>
        </authorList>
    </citation>
    <scope>NUCLEOTIDE SEQUENCE [LARGE SCALE GENOMIC DNA]</scope>
    <source>
        <strain evidence="6">MESINF1</strain>
    </source>
</reference>
<dbReference type="PROSITE" id="PS51379">
    <property type="entry name" value="4FE4S_FER_2"/>
    <property type="match status" value="4"/>
</dbReference>
<dbReference type="InterPro" id="IPR017896">
    <property type="entry name" value="4Fe4S_Fe-S-bd"/>
</dbReference>